<sequence length="44" mass="5040">MYKDHLEVINKSGKVIAVLNLDGSLNQKKTKSALNEGRRVKEWK</sequence>
<dbReference type="Proteomes" id="UP001597282">
    <property type="component" value="Unassembled WGS sequence"/>
</dbReference>
<gene>
    <name evidence="1" type="ORF">ACFQ4Y_15340</name>
</gene>
<evidence type="ECO:0000313" key="1">
    <source>
        <dbReference type="EMBL" id="MFD1428281.1"/>
    </source>
</evidence>
<proteinExistence type="predicted"/>
<keyword evidence="2" id="KW-1185">Reference proteome</keyword>
<evidence type="ECO:0000313" key="2">
    <source>
        <dbReference type="Proteomes" id="UP001597282"/>
    </source>
</evidence>
<dbReference type="EMBL" id="JBHTNU010000020">
    <property type="protein sequence ID" value="MFD1428281.1"/>
    <property type="molecule type" value="Genomic_DNA"/>
</dbReference>
<reference evidence="2" key="1">
    <citation type="journal article" date="2019" name="Int. J. Syst. Evol. Microbiol.">
        <title>The Global Catalogue of Microorganisms (GCM) 10K type strain sequencing project: providing services to taxonomists for standard genome sequencing and annotation.</title>
        <authorList>
            <consortium name="The Broad Institute Genomics Platform"/>
            <consortium name="The Broad Institute Genome Sequencing Center for Infectious Disease"/>
            <person name="Wu L."/>
            <person name="Ma J."/>
        </authorList>
    </citation>
    <scope>NUCLEOTIDE SEQUENCE [LARGE SCALE GENOMIC DNA]</scope>
    <source>
        <strain evidence="2">S1</strain>
    </source>
</reference>
<comment type="caution">
    <text evidence="1">The sequence shown here is derived from an EMBL/GenBank/DDBJ whole genome shotgun (WGS) entry which is preliminary data.</text>
</comment>
<name>A0ABW4CFF0_9BACL</name>
<organism evidence="1 2">
    <name type="scientific">Kroppenstedtia sanguinis</name>
    <dbReference type="NCBI Taxonomy" id="1380684"/>
    <lineage>
        <taxon>Bacteria</taxon>
        <taxon>Bacillati</taxon>
        <taxon>Bacillota</taxon>
        <taxon>Bacilli</taxon>
        <taxon>Bacillales</taxon>
        <taxon>Thermoactinomycetaceae</taxon>
        <taxon>Kroppenstedtia</taxon>
    </lineage>
</organism>
<protein>
    <submittedName>
        <fullName evidence="1">Uncharacterized protein</fullName>
    </submittedName>
</protein>
<accession>A0ABW4CFF0</accession>